<comment type="caution">
    <text evidence="2">The sequence shown here is derived from an EMBL/GenBank/DDBJ whole genome shotgun (WGS) entry which is preliminary data.</text>
</comment>
<dbReference type="AlphaFoldDB" id="A0A927A266"/>
<protein>
    <submittedName>
        <fullName evidence="2">GPW/gp25 family protein</fullName>
    </submittedName>
</protein>
<evidence type="ECO:0000259" key="1">
    <source>
        <dbReference type="Pfam" id="PF04965"/>
    </source>
</evidence>
<dbReference type="Gene3D" id="3.10.450.40">
    <property type="match status" value="1"/>
</dbReference>
<reference evidence="3" key="1">
    <citation type="journal article" date="2020" name="ISME J.">
        <title>Comparative genomics reveals insights into cyanobacterial evolution and habitat adaptation.</title>
        <authorList>
            <person name="Chen M.Y."/>
            <person name="Teng W.K."/>
            <person name="Zhao L."/>
            <person name="Hu C.X."/>
            <person name="Zhou Y.K."/>
            <person name="Han B.P."/>
            <person name="Song L.R."/>
            <person name="Shu W.S."/>
        </authorList>
    </citation>
    <scope>NUCLEOTIDE SEQUENCE [LARGE SCALE GENOMIC DNA]</scope>
    <source>
        <strain evidence="3">FACHB-251</strain>
    </source>
</reference>
<dbReference type="SUPFAM" id="SSF160719">
    <property type="entry name" value="gpW/gp25-like"/>
    <property type="match status" value="1"/>
</dbReference>
<keyword evidence="3" id="KW-1185">Reference proteome</keyword>
<organism evidence="2 3">
    <name type="scientific">Anabaena sphaerica FACHB-251</name>
    <dbReference type="NCBI Taxonomy" id="2692883"/>
    <lineage>
        <taxon>Bacteria</taxon>
        <taxon>Bacillati</taxon>
        <taxon>Cyanobacteriota</taxon>
        <taxon>Cyanophyceae</taxon>
        <taxon>Nostocales</taxon>
        <taxon>Nostocaceae</taxon>
        <taxon>Anabaena</taxon>
    </lineage>
</organism>
<name>A0A927A266_9NOST</name>
<accession>A0A927A266</accession>
<feature type="domain" description="IraD/Gp25-like" evidence="1">
    <location>
        <begin position="36"/>
        <end position="122"/>
    </location>
</feature>
<dbReference type="InterPro" id="IPR007048">
    <property type="entry name" value="IraD/Gp25-like"/>
</dbReference>
<dbReference type="Pfam" id="PF04965">
    <property type="entry name" value="GPW_gp25"/>
    <property type="match status" value="1"/>
</dbReference>
<dbReference type="Proteomes" id="UP000662185">
    <property type="component" value="Unassembled WGS sequence"/>
</dbReference>
<evidence type="ECO:0000313" key="2">
    <source>
        <dbReference type="EMBL" id="MBD2296962.1"/>
    </source>
</evidence>
<proteinExistence type="predicted"/>
<gene>
    <name evidence="2" type="ORF">H6G06_26675</name>
</gene>
<evidence type="ECO:0000313" key="3">
    <source>
        <dbReference type="Proteomes" id="UP000662185"/>
    </source>
</evidence>
<sequence length="145" mass="16727">MLDEIDNLQKPDYIGAGFAFPLRVNVQGGVQLSAATSNIEESIMIILRTDLGERVYRPNFGSRLSDLVFEPLSIQTLLLIRRYVEEALQMWEPRIILKRVRTDPDPIRGKVDVVIEYQPKNSPDPRSLVYPFYLESQESVEEMEE</sequence>
<dbReference type="EMBL" id="JACJQU010000038">
    <property type="protein sequence ID" value="MBD2296962.1"/>
    <property type="molecule type" value="Genomic_DNA"/>
</dbReference>
<dbReference type="RefSeq" id="WP_190565079.1">
    <property type="nucleotide sequence ID" value="NZ_JACJQU010000038.1"/>
</dbReference>